<dbReference type="InterPro" id="IPR011251">
    <property type="entry name" value="Luciferase-like_dom"/>
</dbReference>
<keyword evidence="1" id="KW-0560">Oxidoreductase</keyword>
<evidence type="ECO:0000256" key="1">
    <source>
        <dbReference type="ARBA" id="ARBA00023002"/>
    </source>
</evidence>
<evidence type="ECO:0000313" key="3">
    <source>
        <dbReference type="EMBL" id="OHV41091.1"/>
    </source>
</evidence>
<organism evidence="3 4">
    <name type="scientific">Parafrankia colletiae</name>
    <dbReference type="NCBI Taxonomy" id="573497"/>
    <lineage>
        <taxon>Bacteria</taxon>
        <taxon>Bacillati</taxon>
        <taxon>Actinomycetota</taxon>
        <taxon>Actinomycetes</taxon>
        <taxon>Frankiales</taxon>
        <taxon>Frankiaceae</taxon>
        <taxon>Parafrankia</taxon>
    </lineage>
</organism>
<dbReference type="Gene3D" id="3.20.20.30">
    <property type="entry name" value="Luciferase-like domain"/>
    <property type="match status" value="1"/>
</dbReference>
<dbReference type="PANTHER" id="PTHR43244">
    <property type="match status" value="1"/>
</dbReference>
<sequence length="329" mass="34960">MRIGYKLITEGYGPKEIVRQAKAAEDAGFDFVELSDHFHPWLEEQGHSAFAWSLLGAIAQSTDRVGLAAGVTCPTIRYHPAVIAQAAATVALLSDGRFTLGLGSGERLNEHVVGREFPAVGRRQAMLREAVDIIRLLWKGGYQSYDGRYLQLEDARVFDLPAAPPPIAIAAGGARSARMAAECGDGLFATEPKRSLVDAYTAAGGAGPRYAEVLVAFAADAQTALTSALRTMRWAVTGWKVMSELPNPANFAAATTTVTQDDLAEHLAYGPDPARYLEACAPFAAAGFDQLVLMNCGPDPDAFLAFFSSELAGPLRALDADSARLVAAS</sequence>
<name>A0A1S1R5S1_9ACTN</name>
<dbReference type="PANTHER" id="PTHR43244:SF1">
    <property type="entry name" value="5,10-METHYLENETETRAHYDROMETHANOPTERIN REDUCTASE"/>
    <property type="match status" value="1"/>
</dbReference>
<dbReference type="CDD" id="cd01097">
    <property type="entry name" value="Tetrahydromethanopterin_reductase"/>
    <property type="match status" value="1"/>
</dbReference>
<dbReference type="Proteomes" id="UP000179627">
    <property type="component" value="Unassembled WGS sequence"/>
</dbReference>
<dbReference type="OrthoDB" id="180193at2"/>
<evidence type="ECO:0000259" key="2">
    <source>
        <dbReference type="Pfam" id="PF00296"/>
    </source>
</evidence>
<feature type="domain" description="Luciferase-like" evidence="2">
    <location>
        <begin position="12"/>
        <end position="289"/>
    </location>
</feature>
<accession>A0A1S1R5S1</accession>
<dbReference type="InterPro" id="IPR036661">
    <property type="entry name" value="Luciferase-like_sf"/>
</dbReference>
<gene>
    <name evidence="3" type="ORF">CC117_12835</name>
</gene>
<evidence type="ECO:0000313" key="4">
    <source>
        <dbReference type="Proteomes" id="UP000179627"/>
    </source>
</evidence>
<dbReference type="AlphaFoldDB" id="A0A1S1R5S1"/>
<dbReference type="RefSeq" id="WP_071083150.1">
    <property type="nucleotide sequence ID" value="NZ_MBLM01000058.1"/>
</dbReference>
<proteinExistence type="predicted"/>
<dbReference type="Pfam" id="PF00296">
    <property type="entry name" value="Bac_luciferase"/>
    <property type="match status" value="1"/>
</dbReference>
<comment type="caution">
    <text evidence="3">The sequence shown here is derived from an EMBL/GenBank/DDBJ whole genome shotgun (WGS) entry which is preliminary data.</text>
</comment>
<dbReference type="SUPFAM" id="SSF51679">
    <property type="entry name" value="Bacterial luciferase-like"/>
    <property type="match status" value="1"/>
</dbReference>
<protein>
    <submittedName>
        <fullName evidence="3">LLM class F420-dependent oxidoreductase</fullName>
    </submittedName>
</protein>
<keyword evidence="4" id="KW-1185">Reference proteome</keyword>
<dbReference type="InterPro" id="IPR019945">
    <property type="entry name" value="F420_G6P_DH-rel"/>
</dbReference>
<dbReference type="EMBL" id="MBLM01000058">
    <property type="protein sequence ID" value="OHV41091.1"/>
    <property type="molecule type" value="Genomic_DNA"/>
</dbReference>
<reference evidence="4" key="1">
    <citation type="submission" date="2016-07" db="EMBL/GenBank/DDBJ databases">
        <title>Sequence Frankia sp. strain CcI1.17.</title>
        <authorList>
            <person name="Ghodhbane-Gtari F."/>
            <person name="Swanson E."/>
            <person name="Gueddou A."/>
            <person name="Morris K."/>
            <person name="Hezbri K."/>
            <person name="Ktari A."/>
            <person name="Nouioui I."/>
            <person name="Abebe-Akele F."/>
            <person name="Simpson S."/>
            <person name="Thomas K."/>
            <person name="Gtari M."/>
            <person name="Tisa L.S."/>
            <person name="Hurst S."/>
        </authorList>
    </citation>
    <scope>NUCLEOTIDE SEQUENCE [LARGE SCALE GENOMIC DNA]</scope>
    <source>
        <strain evidence="4">Cc1.17</strain>
    </source>
</reference>
<dbReference type="NCBIfam" id="TIGR03557">
    <property type="entry name" value="F420_G6P_family"/>
    <property type="match status" value="1"/>
</dbReference>
<dbReference type="InterPro" id="IPR050564">
    <property type="entry name" value="F420-G6PD/mer"/>
</dbReference>
<dbReference type="GO" id="GO:0016705">
    <property type="term" value="F:oxidoreductase activity, acting on paired donors, with incorporation or reduction of molecular oxygen"/>
    <property type="evidence" value="ECO:0007669"/>
    <property type="project" value="InterPro"/>
</dbReference>